<dbReference type="EMBL" id="QBKR01000010">
    <property type="protein sequence ID" value="PTX59988.1"/>
    <property type="molecule type" value="Genomic_DNA"/>
</dbReference>
<protein>
    <submittedName>
        <fullName evidence="2">Uncharacterized protein</fullName>
    </submittedName>
</protein>
<dbReference type="Proteomes" id="UP000244240">
    <property type="component" value="Unassembled WGS sequence"/>
</dbReference>
<keyword evidence="1" id="KW-0732">Signal</keyword>
<keyword evidence="3" id="KW-1185">Reference proteome</keyword>
<dbReference type="RefSeq" id="WP_146172147.1">
    <property type="nucleotide sequence ID" value="NZ_QBKR01000010.1"/>
</dbReference>
<organism evidence="2 3">
    <name type="scientific">Melghirimyces profundicolus</name>
    <dbReference type="NCBI Taxonomy" id="1242148"/>
    <lineage>
        <taxon>Bacteria</taxon>
        <taxon>Bacillati</taxon>
        <taxon>Bacillota</taxon>
        <taxon>Bacilli</taxon>
        <taxon>Bacillales</taxon>
        <taxon>Thermoactinomycetaceae</taxon>
        <taxon>Melghirimyces</taxon>
    </lineage>
</organism>
<dbReference type="AlphaFoldDB" id="A0A2T6BV81"/>
<reference evidence="2 3" key="1">
    <citation type="submission" date="2018-04" db="EMBL/GenBank/DDBJ databases">
        <title>Genomic Encyclopedia of Archaeal and Bacterial Type Strains, Phase II (KMG-II): from individual species to whole genera.</title>
        <authorList>
            <person name="Goeker M."/>
        </authorList>
    </citation>
    <scope>NUCLEOTIDE SEQUENCE [LARGE SCALE GENOMIC DNA]</scope>
    <source>
        <strain evidence="2 3">DSM 45787</strain>
    </source>
</reference>
<accession>A0A2T6BV81</accession>
<evidence type="ECO:0000256" key="1">
    <source>
        <dbReference type="SAM" id="SignalP"/>
    </source>
</evidence>
<name>A0A2T6BV81_9BACL</name>
<feature type="signal peptide" evidence="1">
    <location>
        <begin position="1"/>
        <end position="27"/>
    </location>
</feature>
<evidence type="ECO:0000313" key="3">
    <source>
        <dbReference type="Proteomes" id="UP000244240"/>
    </source>
</evidence>
<feature type="chain" id="PRO_5015737490" evidence="1">
    <location>
        <begin position="28"/>
        <end position="137"/>
    </location>
</feature>
<gene>
    <name evidence="2" type="ORF">C8P63_110133</name>
</gene>
<evidence type="ECO:0000313" key="2">
    <source>
        <dbReference type="EMBL" id="PTX59988.1"/>
    </source>
</evidence>
<sequence>MNRQQWCLCVLSSVLALLLYFPIFVFADGNDAVKPGWKEDKTAKGWIQSQSKIRHMTLEEKISQLFMVYAYGKTPTDPAYEETNLRRKRGGKTLRKYRKVPHGGGSTSTGAAIGREESAFISAHVALGSMYSSKSLY</sequence>
<proteinExistence type="predicted"/>
<comment type="caution">
    <text evidence="2">The sequence shown here is derived from an EMBL/GenBank/DDBJ whole genome shotgun (WGS) entry which is preliminary data.</text>
</comment>